<organism evidence="2 3">
    <name type="scientific">Dictyostelium purpureum</name>
    <name type="common">Slime mold</name>
    <dbReference type="NCBI Taxonomy" id="5786"/>
    <lineage>
        <taxon>Eukaryota</taxon>
        <taxon>Amoebozoa</taxon>
        <taxon>Evosea</taxon>
        <taxon>Eumycetozoa</taxon>
        <taxon>Dictyostelia</taxon>
        <taxon>Dictyosteliales</taxon>
        <taxon>Dictyosteliaceae</taxon>
        <taxon>Dictyostelium</taxon>
    </lineage>
</organism>
<dbReference type="InParanoid" id="F0Z6W0"/>
<name>F0Z6W0_DICPU</name>
<dbReference type="KEGG" id="dpp:DICPUDRAFT_146734"/>
<dbReference type="Proteomes" id="UP000001064">
    <property type="component" value="Unassembled WGS sequence"/>
</dbReference>
<dbReference type="AlphaFoldDB" id="F0Z6W0"/>
<keyword evidence="1" id="KW-0732">Signal</keyword>
<dbReference type="EMBL" id="GL870943">
    <property type="protein sequence ID" value="EGC40377.1"/>
    <property type="molecule type" value="Genomic_DNA"/>
</dbReference>
<evidence type="ECO:0000313" key="3">
    <source>
        <dbReference type="Proteomes" id="UP000001064"/>
    </source>
</evidence>
<dbReference type="GeneID" id="10503516"/>
<proteinExistence type="predicted"/>
<protein>
    <submittedName>
        <fullName evidence="2">Uncharacterized protein</fullName>
    </submittedName>
</protein>
<accession>F0Z6W0</accession>
<feature type="chain" id="PRO_5003264939" evidence="1">
    <location>
        <begin position="22"/>
        <end position="58"/>
    </location>
</feature>
<evidence type="ECO:0000256" key="1">
    <source>
        <dbReference type="SAM" id="SignalP"/>
    </source>
</evidence>
<evidence type="ECO:0000313" key="2">
    <source>
        <dbReference type="EMBL" id="EGC40377.1"/>
    </source>
</evidence>
<dbReference type="VEuPathDB" id="AmoebaDB:DICPUDRAFT_146734"/>
<reference evidence="3" key="1">
    <citation type="journal article" date="2011" name="Genome Biol.">
        <title>Comparative genomics of the social amoebae Dictyostelium discoideum and Dictyostelium purpureum.</title>
        <authorList>
            <consortium name="US DOE Joint Genome Institute (JGI-PGF)"/>
            <person name="Sucgang R."/>
            <person name="Kuo A."/>
            <person name="Tian X."/>
            <person name="Salerno W."/>
            <person name="Parikh A."/>
            <person name="Feasley C.L."/>
            <person name="Dalin E."/>
            <person name="Tu H."/>
            <person name="Huang E."/>
            <person name="Barry K."/>
            <person name="Lindquist E."/>
            <person name="Shapiro H."/>
            <person name="Bruce D."/>
            <person name="Schmutz J."/>
            <person name="Salamov A."/>
            <person name="Fey P."/>
            <person name="Gaudet P."/>
            <person name="Anjard C."/>
            <person name="Babu M.M."/>
            <person name="Basu S."/>
            <person name="Bushmanova Y."/>
            <person name="van der Wel H."/>
            <person name="Katoh-Kurasawa M."/>
            <person name="Dinh C."/>
            <person name="Coutinho P.M."/>
            <person name="Saito T."/>
            <person name="Elias M."/>
            <person name="Schaap P."/>
            <person name="Kay R.R."/>
            <person name="Henrissat B."/>
            <person name="Eichinger L."/>
            <person name="Rivero F."/>
            <person name="Putnam N.H."/>
            <person name="West C.M."/>
            <person name="Loomis W.F."/>
            <person name="Chisholm R.L."/>
            <person name="Shaulsky G."/>
            <person name="Strassmann J.E."/>
            <person name="Queller D.C."/>
            <person name="Kuspa A."/>
            <person name="Grigoriev I.V."/>
        </authorList>
    </citation>
    <scope>NUCLEOTIDE SEQUENCE [LARGE SCALE GENOMIC DNA]</scope>
    <source>
        <strain evidence="3">QSDP1</strain>
    </source>
</reference>
<gene>
    <name evidence="2" type="ORF">DICPUDRAFT_146734</name>
</gene>
<dbReference type="RefSeq" id="XP_003283128.1">
    <property type="nucleotide sequence ID" value="XM_003283080.1"/>
</dbReference>
<feature type="signal peptide" evidence="1">
    <location>
        <begin position="1"/>
        <end position="21"/>
    </location>
</feature>
<sequence length="58" mass="6486">MNNNILINIYLILLFIGCVYCASCKSKCYQIEKSCQDYSGNSLTCDLFSLDGCLSKCN</sequence>
<keyword evidence="3" id="KW-1185">Reference proteome</keyword>